<protein>
    <recommendedName>
        <fullName evidence="1">Enoyl reductase (ER) domain-containing protein</fullName>
    </recommendedName>
</protein>
<dbReference type="AlphaFoldDB" id="A0A4S4LT38"/>
<dbReference type="InterPro" id="IPR011032">
    <property type="entry name" value="GroES-like_sf"/>
</dbReference>
<dbReference type="SUPFAM" id="SSF51735">
    <property type="entry name" value="NAD(P)-binding Rossmann-fold domains"/>
    <property type="match status" value="1"/>
</dbReference>
<dbReference type="Pfam" id="PF00107">
    <property type="entry name" value="ADH_zinc_N"/>
    <property type="match status" value="1"/>
</dbReference>
<keyword evidence="3" id="KW-1185">Reference proteome</keyword>
<dbReference type="InterPro" id="IPR036291">
    <property type="entry name" value="NAD(P)-bd_dom_sf"/>
</dbReference>
<dbReference type="SUPFAM" id="SSF50129">
    <property type="entry name" value="GroES-like"/>
    <property type="match status" value="1"/>
</dbReference>
<dbReference type="InterPro" id="IPR013149">
    <property type="entry name" value="ADH-like_C"/>
</dbReference>
<comment type="caution">
    <text evidence="2">The sequence shown here is derived from an EMBL/GenBank/DDBJ whole genome shotgun (WGS) entry which is preliminary data.</text>
</comment>
<evidence type="ECO:0000313" key="2">
    <source>
        <dbReference type="EMBL" id="THH15187.1"/>
    </source>
</evidence>
<dbReference type="Proteomes" id="UP000310158">
    <property type="component" value="Unassembled WGS sequence"/>
</dbReference>
<dbReference type="PANTHER" id="PTHR45348:SF2">
    <property type="entry name" value="ZINC-TYPE ALCOHOL DEHYDROGENASE-LIKE PROTEIN C2E1P3.01"/>
    <property type="match status" value="1"/>
</dbReference>
<accession>A0A4S4LT38</accession>
<dbReference type="OrthoDB" id="10257049at2759"/>
<feature type="domain" description="Enoyl reductase (ER)" evidence="1">
    <location>
        <begin position="21"/>
        <end position="366"/>
    </location>
</feature>
<dbReference type="EMBL" id="SGPL01000223">
    <property type="protein sequence ID" value="THH15187.1"/>
    <property type="molecule type" value="Genomic_DNA"/>
</dbReference>
<evidence type="ECO:0000313" key="3">
    <source>
        <dbReference type="Proteomes" id="UP000310158"/>
    </source>
</evidence>
<dbReference type="Pfam" id="PF08240">
    <property type="entry name" value="ADH_N"/>
    <property type="match status" value="1"/>
</dbReference>
<sequence length="374" mass="39976">MPSVAERIPTRQKAVVVAEHGQVQLTEVDVPRPGSGQILVKVEAAAQSSSESNRCADADSLHAGKTLVYARKYGAVLGCNFAGTVVEIGVDVSEDLRTVGERVAGFVHGGGFLRPQHCHLMHRPDKSEYVVASADIAIAIPSTWTFENAAQLGVAPFAASQFLCQTHHFSSPSESDDENSSVSVNEDSAEDAGPEMLLVFGGATLVGLYTLQLAKLSGLRVLAACAPKHFDLLREFGADEVFDYTSPDTCMTIRAHTGGRLKRAVDVISEGRSAFQVSLALGPEGGKVAVSRMYTSPRPGVDSCEFPAHHSPTEEDIARGRVFARHIADSVGRGILRPIPAFVLPDGLASVSRGLDMMMEGNVSVFFHFVYALR</sequence>
<gene>
    <name evidence="2" type="ORF">EW146_g5252</name>
</gene>
<dbReference type="InterPro" id="IPR047122">
    <property type="entry name" value="Trans-enoyl_RdTase-like"/>
</dbReference>
<dbReference type="GO" id="GO:0016651">
    <property type="term" value="F:oxidoreductase activity, acting on NAD(P)H"/>
    <property type="evidence" value="ECO:0007669"/>
    <property type="project" value="InterPro"/>
</dbReference>
<reference evidence="2 3" key="1">
    <citation type="submission" date="2019-02" db="EMBL/GenBank/DDBJ databases">
        <title>Genome sequencing of the rare red list fungi Bondarzewia mesenterica.</title>
        <authorList>
            <person name="Buettner E."/>
            <person name="Kellner H."/>
        </authorList>
    </citation>
    <scope>NUCLEOTIDE SEQUENCE [LARGE SCALE GENOMIC DNA]</scope>
    <source>
        <strain evidence="2 3">DSM 108281</strain>
    </source>
</reference>
<organism evidence="2 3">
    <name type="scientific">Bondarzewia mesenterica</name>
    <dbReference type="NCBI Taxonomy" id="1095465"/>
    <lineage>
        <taxon>Eukaryota</taxon>
        <taxon>Fungi</taxon>
        <taxon>Dikarya</taxon>
        <taxon>Basidiomycota</taxon>
        <taxon>Agaricomycotina</taxon>
        <taxon>Agaricomycetes</taxon>
        <taxon>Russulales</taxon>
        <taxon>Bondarzewiaceae</taxon>
        <taxon>Bondarzewia</taxon>
    </lineage>
</organism>
<dbReference type="PANTHER" id="PTHR45348">
    <property type="entry name" value="HYPOTHETICAL OXIDOREDUCTASE (EUROFUNG)"/>
    <property type="match status" value="1"/>
</dbReference>
<dbReference type="Gene3D" id="3.40.50.720">
    <property type="entry name" value="NAD(P)-binding Rossmann-like Domain"/>
    <property type="match status" value="1"/>
</dbReference>
<dbReference type="SMART" id="SM00829">
    <property type="entry name" value="PKS_ER"/>
    <property type="match status" value="1"/>
</dbReference>
<dbReference type="Gene3D" id="3.90.180.10">
    <property type="entry name" value="Medium-chain alcohol dehydrogenases, catalytic domain"/>
    <property type="match status" value="1"/>
</dbReference>
<evidence type="ECO:0000259" key="1">
    <source>
        <dbReference type="SMART" id="SM00829"/>
    </source>
</evidence>
<name>A0A4S4LT38_9AGAM</name>
<dbReference type="CDD" id="cd08249">
    <property type="entry name" value="enoyl_reductase_like"/>
    <property type="match status" value="1"/>
</dbReference>
<dbReference type="InterPro" id="IPR013154">
    <property type="entry name" value="ADH-like_N"/>
</dbReference>
<dbReference type="InterPro" id="IPR020843">
    <property type="entry name" value="ER"/>
</dbReference>
<proteinExistence type="predicted"/>